<evidence type="ECO:0000259" key="2">
    <source>
        <dbReference type="Pfam" id="PF10546"/>
    </source>
</evidence>
<comment type="caution">
    <text evidence="3">The sequence shown here is derived from an EMBL/GenBank/DDBJ whole genome shotgun (WGS) entry which is preliminary data.</text>
</comment>
<evidence type="ECO:0000256" key="1">
    <source>
        <dbReference type="SAM" id="MobiDB-lite"/>
    </source>
</evidence>
<proteinExistence type="predicted"/>
<dbReference type="AlphaFoldDB" id="A0A4V6CW13"/>
<dbReference type="EMBL" id="SZZP01000033">
    <property type="protein sequence ID" value="TKV73685.1"/>
    <property type="molecule type" value="Genomic_DNA"/>
</dbReference>
<evidence type="ECO:0000313" key="3">
    <source>
        <dbReference type="EMBL" id="TKV73685.1"/>
    </source>
</evidence>
<dbReference type="InterPro" id="IPR018874">
    <property type="entry name" value="Phage_Mx8_p63_C"/>
</dbReference>
<protein>
    <recommendedName>
        <fullName evidence="2">Bacteriophage Mx8 p63 C-terminal domain-containing protein</fullName>
    </recommendedName>
</protein>
<evidence type="ECO:0000313" key="4">
    <source>
        <dbReference type="Proteomes" id="UP000305095"/>
    </source>
</evidence>
<dbReference type="Pfam" id="PF10546">
    <property type="entry name" value="P63C"/>
    <property type="match status" value="1"/>
</dbReference>
<sequence>MVYARLAPQILDELEKRSPIEGGRRKGAHHQLLTEDVGRPALAQHLNAVVTLMRVSKTWSQFKLILDVAHPKRGDTLQLPLMAEPPIEPEPEPRPVPSAQADLFGPPK</sequence>
<gene>
    <name evidence="3" type="ORF">FDV58_36220</name>
</gene>
<dbReference type="Proteomes" id="UP000305095">
    <property type="component" value="Unassembled WGS sequence"/>
</dbReference>
<organism evidence="3 4">
    <name type="scientific">Bradyrhizobium elkanii</name>
    <dbReference type="NCBI Taxonomy" id="29448"/>
    <lineage>
        <taxon>Bacteria</taxon>
        <taxon>Pseudomonadati</taxon>
        <taxon>Pseudomonadota</taxon>
        <taxon>Alphaproteobacteria</taxon>
        <taxon>Hyphomicrobiales</taxon>
        <taxon>Nitrobacteraceae</taxon>
        <taxon>Bradyrhizobium</taxon>
    </lineage>
</organism>
<accession>A0A4V6CW13</accession>
<feature type="region of interest" description="Disordered" evidence="1">
    <location>
        <begin position="80"/>
        <end position="108"/>
    </location>
</feature>
<reference evidence="3 4" key="1">
    <citation type="submission" date="2019-05" db="EMBL/GenBank/DDBJ databases">
        <title>Draft Genome of Bradyrhizobium elkanii strain SEMIA 938, Used in Commercial Inoculants for Lupinus spp. in Brazil.</title>
        <authorList>
            <person name="Hungria M."/>
            <person name="Delamuta J.R.M."/>
            <person name="Ribeiro R.A."/>
            <person name="Nogueira M.A."/>
        </authorList>
    </citation>
    <scope>NUCLEOTIDE SEQUENCE [LARGE SCALE GENOMIC DNA]</scope>
    <source>
        <strain evidence="3 4">Semia 938</strain>
    </source>
</reference>
<feature type="domain" description="Bacteriophage Mx8 p63 C-terminal" evidence="2">
    <location>
        <begin position="1"/>
        <end position="42"/>
    </location>
</feature>
<name>A0A4V6CW13_BRAEL</name>